<evidence type="ECO:0000256" key="9">
    <source>
        <dbReference type="SAM" id="MobiDB-lite"/>
    </source>
</evidence>
<dbReference type="PANTHER" id="PTHR20208">
    <property type="entry name" value="STRUCTURE-SPECIFIC ENDONUCLEASE SUBUNIT SLX1"/>
    <property type="match status" value="1"/>
</dbReference>
<dbReference type="InterPro" id="IPR050381">
    <property type="entry name" value="SLX1_endonuclease"/>
</dbReference>
<dbReference type="eggNOG" id="KOG3005">
    <property type="taxonomic scope" value="Eukaryota"/>
</dbReference>
<evidence type="ECO:0000256" key="1">
    <source>
        <dbReference type="ARBA" id="ARBA00022722"/>
    </source>
</evidence>
<dbReference type="RefSeq" id="XP_012186319.1">
    <property type="nucleotide sequence ID" value="XM_012330929.1"/>
</dbReference>
<dbReference type="AlphaFoldDB" id="R9NW94"/>
<keyword evidence="3 8" id="KW-0227">DNA damage</keyword>
<feature type="compositionally biased region" description="Acidic residues" evidence="9">
    <location>
        <begin position="572"/>
        <end position="582"/>
    </location>
</feature>
<keyword evidence="5 8" id="KW-0233">DNA recombination</keyword>
<dbReference type="HOGENOM" id="CLU_432191_0_0_1"/>
<name>R9NW94_PSEHS</name>
<dbReference type="EMBL" id="DF238767">
    <property type="protein sequence ID" value="GAC92732.1"/>
    <property type="molecule type" value="Genomic_DNA"/>
</dbReference>
<evidence type="ECO:0000256" key="7">
    <source>
        <dbReference type="ARBA" id="ARBA00023242"/>
    </source>
</evidence>
<evidence type="ECO:0000256" key="2">
    <source>
        <dbReference type="ARBA" id="ARBA00022759"/>
    </source>
</evidence>
<dbReference type="GO" id="GO:0017108">
    <property type="term" value="F:5'-flap endonuclease activity"/>
    <property type="evidence" value="ECO:0007669"/>
    <property type="project" value="InterPro"/>
</dbReference>
<dbReference type="InterPro" id="IPR013083">
    <property type="entry name" value="Znf_RING/FYVE/PHD"/>
</dbReference>
<dbReference type="HAMAP" id="MF_03100">
    <property type="entry name" value="Endonuc_su_Slx1"/>
    <property type="match status" value="1"/>
</dbReference>
<sequence>MPSSVTKHTIPPFYACYFLRSLSSPGTTYIGSTPAPPRRKRQHNGDLTQGAYKTARARPWEMECIVYGFSSKIAALQFEWAWAKPHLSRHLKFLTTEHSVNGSASDTSASAGMALFLSTSMTPGQTRWGRPKKRMARPPSTPNARLLAMRALLRSEPFCGWGLKLAFFTEWSWLAYQRLDAANAVVDATHTTSPWHRYSRSGKPLHTLYPVAVCDFAGVDGKRIPLIHISAQHRLDAGVADQPVKKRQSSSKKKADADDPPGWPETLPRSANLKGLDACIQDFAGFPSLQAAATSTDLTKKSKRARKTSDKVAVEDEDAEKDDDDDDAADATTTFLAEPGAVSTRTFYRMRFDDLDMEESEWKRFEHAVAANLDPATTTTKAMSDFLQICVQRHIAVQDARTRDTATPAPTAPCALCNTPVDLSQQLDFVLCPSPHATTLPISSGVSSTNNSTTGFDEYVCHSVFHLSCLATSFLEQQSGVAIGHNSVSTILPTHGACPRHKGQQEQPAQWADVVRAMYRRHERFERLVQFLVRSGRTFEEHLNPHPEVEVAVKSKRGKGKGKLPAGKGEDAAEENGMDEADSGLVKKTRKRRQPTTSNVEGAAIAPVEENGVQVDQVTGKKDSKRKTTRKAKLIEPSDVIDLT</sequence>
<keyword evidence="6 8" id="KW-0234">DNA repair</keyword>
<dbReference type="Gene3D" id="3.40.1440.10">
    <property type="entry name" value="GIY-YIG endonuclease"/>
    <property type="match status" value="1"/>
</dbReference>
<feature type="region of interest" description="Disordered" evidence="9">
    <location>
        <begin position="238"/>
        <end position="270"/>
    </location>
</feature>
<comment type="cofactor">
    <cofactor evidence="8">
        <name>a divalent metal cation</name>
        <dbReference type="ChEBI" id="CHEBI:60240"/>
    </cofactor>
</comment>
<evidence type="ECO:0000256" key="5">
    <source>
        <dbReference type="ARBA" id="ARBA00023172"/>
    </source>
</evidence>
<keyword evidence="4 8" id="KW-0378">Hydrolase</keyword>
<keyword evidence="7 8" id="KW-0539">Nucleus</keyword>
<organism evidence="11 12">
    <name type="scientific">Pseudozyma hubeiensis (strain SY62)</name>
    <name type="common">Yeast</name>
    <dbReference type="NCBI Taxonomy" id="1305764"/>
    <lineage>
        <taxon>Eukaryota</taxon>
        <taxon>Fungi</taxon>
        <taxon>Dikarya</taxon>
        <taxon>Basidiomycota</taxon>
        <taxon>Ustilaginomycotina</taxon>
        <taxon>Ustilaginomycetes</taxon>
        <taxon>Ustilaginales</taxon>
        <taxon>Ustilaginaceae</taxon>
        <taxon>Pseudozyma</taxon>
    </lineage>
</organism>
<dbReference type="PANTHER" id="PTHR20208:SF10">
    <property type="entry name" value="STRUCTURE-SPECIFIC ENDONUCLEASE SUBUNIT SLX1"/>
    <property type="match status" value="1"/>
</dbReference>
<dbReference type="GO" id="GO:0000724">
    <property type="term" value="P:double-strand break repair via homologous recombination"/>
    <property type="evidence" value="ECO:0007669"/>
    <property type="project" value="TreeGrafter"/>
</dbReference>
<accession>R9NW94</accession>
<dbReference type="FunFam" id="3.40.1440.10:FF:000006">
    <property type="entry name" value="Structure-specific endonuclease subunit SLX1"/>
    <property type="match status" value="1"/>
</dbReference>
<dbReference type="CDD" id="cd10455">
    <property type="entry name" value="GIY-YIG_SLX1"/>
    <property type="match status" value="1"/>
</dbReference>
<dbReference type="InterPro" id="IPR027520">
    <property type="entry name" value="Slx1"/>
</dbReference>
<dbReference type="Proteomes" id="UP000014071">
    <property type="component" value="Unassembled WGS sequence"/>
</dbReference>
<evidence type="ECO:0000256" key="4">
    <source>
        <dbReference type="ARBA" id="ARBA00022801"/>
    </source>
</evidence>
<feature type="domain" description="GIY-YIG" evidence="10">
    <location>
        <begin position="12"/>
        <end position="92"/>
    </location>
</feature>
<gene>
    <name evidence="11" type="ORF">PHSY_000287</name>
</gene>
<dbReference type="GeneID" id="24105598"/>
<feature type="region of interest" description="Disordered" evidence="9">
    <location>
        <begin position="294"/>
        <end position="327"/>
    </location>
</feature>
<comment type="subcellular location">
    <subcellularLocation>
        <location evidence="8">Nucleus</location>
    </subcellularLocation>
</comment>
<evidence type="ECO:0000259" key="10">
    <source>
        <dbReference type="PROSITE" id="PS50164"/>
    </source>
</evidence>
<comment type="similarity">
    <text evidence="8">Belongs to the SLX1 family.</text>
</comment>
<evidence type="ECO:0000256" key="3">
    <source>
        <dbReference type="ARBA" id="ARBA00022763"/>
    </source>
</evidence>
<protein>
    <recommendedName>
        <fullName evidence="10">GIY-YIG domain-containing protein</fullName>
    </recommendedName>
</protein>
<keyword evidence="12" id="KW-1185">Reference proteome</keyword>
<dbReference type="InterPro" id="IPR000305">
    <property type="entry name" value="GIY-YIG_endonuc"/>
</dbReference>
<dbReference type="OrthoDB" id="24645at2759"/>
<comment type="function">
    <text evidence="8">Catalytic subunit of the SLX1-SLX4 structure-specific endonuclease that resolves DNA secondary structures generated during DNA repair and recombination. Has endonuclease activity towards branched DNA substrates, introducing single-strand cuts in duplex DNA close to junctions with ss-DNA.</text>
</comment>
<feature type="region of interest" description="Disordered" evidence="9">
    <location>
        <begin position="550"/>
        <end position="631"/>
    </location>
</feature>
<evidence type="ECO:0000256" key="6">
    <source>
        <dbReference type="ARBA" id="ARBA00023204"/>
    </source>
</evidence>
<proteinExistence type="inferred from homology"/>
<evidence type="ECO:0000313" key="12">
    <source>
        <dbReference type="Proteomes" id="UP000014071"/>
    </source>
</evidence>
<dbReference type="InterPro" id="IPR035901">
    <property type="entry name" value="GIY-YIG_endonuc_sf"/>
</dbReference>
<dbReference type="SUPFAM" id="SSF82771">
    <property type="entry name" value="GIY-YIG endonuclease"/>
    <property type="match status" value="1"/>
</dbReference>
<dbReference type="Pfam" id="PF01541">
    <property type="entry name" value="GIY-YIG"/>
    <property type="match status" value="1"/>
</dbReference>
<dbReference type="STRING" id="1305764.R9NW94"/>
<feature type="compositionally biased region" description="Acidic residues" evidence="9">
    <location>
        <begin position="315"/>
        <end position="327"/>
    </location>
</feature>
<reference evidence="12" key="1">
    <citation type="journal article" date="2013" name="Genome Announc.">
        <title>Draft genome sequence of the basidiomycetous yeast-like fungus Pseudozyma hubeiensis SY62, which produces an abundant amount of the biosurfactant mannosylerythritol lipids.</title>
        <authorList>
            <person name="Konishi M."/>
            <person name="Hatada Y."/>
            <person name="Horiuchi J."/>
        </authorList>
    </citation>
    <scope>NUCLEOTIDE SEQUENCE [LARGE SCALE GENOMIC DNA]</scope>
    <source>
        <strain evidence="12">SY62</strain>
    </source>
</reference>
<dbReference type="PROSITE" id="PS50164">
    <property type="entry name" value="GIY_YIG"/>
    <property type="match status" value="1"/>
</dbReference>
<dbReference type="Gene3D" id="3.30.40.10">
    <property type="entry name" value="Zinc/RING finger domain, C3HC4 (zinc finger)"/>
    <property type="match status" value="1"/>
</dbReference>
<comment type="subunit">
    <text evidence="8">Forms a heterodimer with SLX4.</text>
</comment>
<comment type="caution">
    <text evidence="8">Lacks conserved residue(s) required for the propagation of feature annotation.</text>
</comment>
<evidence type="ECO:0000256" key="8">
    <source>
        <dbReference type="HAMAP-Rule" id="MF_03100"/>
    </source>
</evidence>
<evidence type="ECO:0000313" key="11">
    <source>
        <dbReference type="EMBL" id="GAC92732.1"/>
    </source>
</evidence>
<dbReference type="GO" id="GO:0033557">
    <property type="term" value="C:Slx1-Slx4 complex"/>
    <property type="evidence" value="ECO:0007669"/>
    <property type="project" value="UniProtKB-UniRule"/>
</dbReference>
<keyword evidence="1 8" id="KW-0540">Nuclease</keyword>
<feature type="region of interest" description="Disordered" evidence="9">
    <location>
        <begin position="29"/>
        <end position="50"/>
    </location>
</feature>
<keyword evidence="2 8" id="KW-0255">Endonuclease</keyword>
<dbReference type="GO" id="GO:0008821">
    <property type="term" value="F:crossover junction DNA endonuclease activity"/>
    <property type="evidence" value="ECO:0007669"/>
    <property type="project" value="TreeGrafter"/>
</dbReference>